<accession>A0A1H1NCN0</accession>
<evidence type="ECO:0000313" key="2">
    <source>
        <dbReference type="EMBL" id="SDR96781.1"/>
    </source>
</evidence>
<dbReference type="EMBL" id="LT629750">
    <property type="protein sequence ID" value="SDR96781.1"/>
    <property type="molecule type" value="Genomic_DNA"/>
</dbReference>
<keyword evidence="1" id="KW-0472">Membrane</keyword>
<dbReference type="Proteomes" id="UP000243904">
    <property type="component" value="Chromosome I"/>
</dbReference>
<organism evidence="2 3">
    <name type="scientific">Bradyrhizobium canariense</name>
    <dbReference type="NCBI Taxonomy" id="255045"/>
    <lineage>
        <taxon>Bacteria</taxon>
        <taxon>Pseudomonadati</taxon>
        <taxon>Pseudomonadota</taxon>
        <taxon>Alphaproteobacteria</taxon>
        <taxon>Hyphomicrobiales</taxon>
        <taxon>Nitrobacteraceae</taxon>
        <taxon>Bradyrhizobium</taxon>
    </lineage>
</organism>
<sequence>MHTYEKPPVSGSRGPNYMGLIAVICLFTLMFATWALMRTNLGQIPYRIITIGMAPSAPGDR</sequence>
<evidence type="ECO:0000313" key="3">
    <source>
        <dbReference type="Proteomes" id="UP000243904"/>
    </source>
</evidence>
<evidence type="ECO:0000256" key="1">
    <source>
        <dbReference type="SAM" id="Phobius"/>
    </source>
</evidence>
<proteinExistence type="predicted"/>
<reference evidence="3" key="1">
    <citation type="submission" date="2016-10" db="EMBL/GenBank/DDBJ databases">
        <authorList>
            <person name="Varghese N."/>
            <person name="Submissions S."/>
        </authorList>
    </citation>
    <scope>NUCLEOTIDE SEQUENCE [LARGE SCALE GENOMIC DNA]</scope>
    <source>
        <strain evidence="3">GAS369</strain>
    </source>
</reference>
<dbReference type="AlphaFoldDB" id="A0A1H1NCN0"/>
<name>A0A1H1NCN0_9BRAD</name>
<keyword evidence="1" id="KW-0812">Transmembrane</keyword>
<keyword evidence="1" id="KW-1133">Transmembrane helix</keyword>
<gene>
    <name evidence="2" type="ORF">SAMN05444158_0574</name>
</gene>
<protein>
    <submittedName>
        <fullName evidence="2">Uncharacterized protein</fullName>
    </submittedName>
</protein>
<keyword evidence="3" id="KW-1185">Reference proteome</keyword>
<feature type="transmembrane region" description="Helical" evidence="1">
    <location>
        <begin position="17"/>
        <end position="37"/>
    </location>
</feature>